<protein>
    <submittedName>
        <fullName evidence="2">Uncharacterized protein</fullName>
    </submittedName>
</protein>
<evidence type="ECO:0000313" key="2">
    <source>
        <dbReference type="EMBL" id="MEC0274813.1"/>
    </source>
</evidence>
<evidence type="ECO:0000313" key="3">
    <source>
        <dbReference type="Proteomes" id="UP001307168"/>
    </source>
</evidence>
<name>A0AAW9NF91_9BACI</name>
<gene>
    <name evidence="2" type="ORF">P4706_17305</name>
</gene>
<proteinExistence type="predicted"/>
<evidence type="ECO:0000256" key="1">
    <source>
        <dbReference type="SAM" id="MobiDB-lite"/>
    </source>
</evidence>
<feature type="compositionally biased region" description="Basic and acidic residues" evidence="1">
    <location>
        <begin position="10"/>
        <end position="25"/>
    </location>
</feature>
<dbReference type="AlphaFoldDB" id="A0AAW9NF91"/>
<feature type="region of interest" description="Disordered" evidence="1">
    <location>
        <begin position="1"/>
        <end position="33"/>
    </location>
</feature>
<dbReference type="Proteomes" id="UP001307168">
    <property type="component" value="Unassembled WGS sequence"/>
</dbReference>
<accession>A0AAW9NF91</accession>
<organism evidence="2 3">
    <name type="scientific">Peribacillus castrilensis</name>
    <dbReference type="NCBI Taxonomy" id="2897690"/>
    <lineage>
        <taxon>Bacteria</taxon>
        <taxon>Bacillati</taxon>
        <taxon>Bacillota</taxon>
        <taxon>Bacilli</taxon>
        <taxon>Bacillales</taxon>
        <taxon>Bacillaceae</taxon>
        <taxon>Peribacillus</taxon>
    </lineage>
</organism>
<dbReference type="EMBL" id="JARNBH010000016">
    <property type="protein sequence ID" value="MEC0274813.1"/>
    <property type="molecule type" value="Genomic_DNA"/>
</dbReference>
<dbReference type="RefSeq" id="WP_367407284.1">
    <property type="nucleotide sequence ID" value="NZ_JARNBG010000022.1"/>
</dbReference>
<sequence>MLKVYGDEMQFSKDELGGETEKDGSENAQNTGFTQNITAMEMQEFV</sequence>
<reference evidence="2 3" key="1">
    <citation type="submission" date="2023-03" db="EMBL/GenBank/DDBJ databases">
        <title>Bacillus Genome Sequencing.</title>
        <authorList>
            <person name="Dunlap C."/>
        </authorList>
    </citation>
    <scope>NUCLEOTIDE SEQUENCE [LARGE SCALE GENOMIC DNA]</scope>
    <source>
        <strain evidence="2 3">B-41290</strain>
    </source>
</reference>
<comment type="caution">
    <text evidence="2">The sequence shown here is derived from an EMBL/GenBank/DDBJ whole genome shotgun (WGS) entry which is preliminary data.</text>
</comment>
<keyword evidence="3" id="KW-1185">Reference proteome</keyword>